<dbReference type="EMBL" id="PRDL01000001">
    <property type="protein sequence ID" value="MBE8715832.1"/>
    <property type="molecule type" value="Genomic_DNA"/>
</dbReference>
<dbReference type="InterPro" id="IPR023393">
    <property type="entry name" value="START-like_dom_sf"/>
</dbReference>
<dbReference type="RefSeq" id="WP_193906470.1">
    <property type="nucleotide sequence ID" value="NZ_PRDL01000001.1"/>
</dbReference>
<keyword evidence="4" id="KW-1185">Reference proteome</keyword>
<organism evidence="3 4">
    <name type="scientific">Cellvibrio polysaccharolyticus</name>
    <dbReference type="NCBI Taxonomy" id="2082724"/>
    <lineage>
        <taxon>Bacteria</taxon>
        <taxon>Pseudomonadati</taxon>
        <taxon>Pseudomonadota</taxon>
        <taxon>Gammaproteobacteria</taxon>
        <taxon>Cellvibrionales</taxon>
        <taxon>Cellvibrionaceae</taxon>
        <taxon>Cellvibrio</taxon>
    </lineage>
</organism>
<dbReference type="Pfam" id="PF08327">
    <property type="entry name" value="AHSA1"/>
    <property type="match status" value="1"/>
</dbReference>
<dbReference type="AlphaFoldDB" id="A0A928V3E2"/>
<evidence type="ECO:0000313" key="4">
    <source>
        <dbReference type="Proteomes" id="UP000652567"/>
    </source>
</evidence>
<dbReference type="CDD" id="cd07814">
    <property type="entry name" value="SRPBCC_CalC_Aha1-like"/>
    <property type="match status" value="1"/>
</dbReference>
<gene>
    <name evidence="3" type="ORF">C4F51_01350</name>
</gene>
<evidence type="ECO:0000313" key="3">
    <source>
        <dbReference type="EMBL" id="MBE8715832.1"/>
    </source>
</evidence>
<dbReference type="InterPro" id="IPR013538">
    <property type="entry name" value="ASHA1/2-like_C"/>
</dbReference>
<accession>A0A928V3E2</accession>
<name>A0A928V3E2_9GAMM</name>
<comment type="similarity">
    <text evidence="1">Belongs to the AHA1 family.</text>
</comment>
<protein>
    <submittedName>
        <fullName evidence="3">SRPBCC domain-containing protein</fullName>
    </submittedName>
</protein>
<dbReference type="SUPFAM" id="SSF55961">
    <property type="entry name" value="Bet v1-like"/>
    <property type="match status" value="1"/>
</dbReference>
<dbReference type="Proteomes" id="UP000652567">
    <property type="component" value="Unassembled WGS sequence"/>
</dbReference>
<evidence type="ECO:0000256" key="1">
    <source>
        <dbReference type="ARBA" id="ARBA00006817"/>
    </source>
</evidence>
<evidence type="ECO:0000259" key="2">
    <source>
        <dbReference type="Pfam" id="PF08327"/>
    </source>
</evidence>
<proteinExistence type="inferred from homology"/>
<sequence>MANIEHIQYIKAPVEKVYEILTTERGLAEVWTRELAFVAQTGAVNEFRFGEESPTKMEITALTSNKRMVWRCVDSDPEWIGTHISFDLNEKDGKTSVILRHTDWREVTEFYRFCNYNWAIFLLSLKQYCEEGTGIPFHIRKF</sequence>
<feature type="domain" description="Activator of Hsp90 ATPase homologue 1/2-like C-terminal" evidence="2">
    <location>
        <begin position="11"/>
        <end position="129"/>
    </location>
</feature>
<dbReference type="Gene3D" id="3.30.530.20">
    <property type="match status" value="1"/>
</dbReference>
<comment type="caution">
    <text evidence="3">The sequence shown here is derived from an EMBL/GenBank/DDBJ whole genome shotgun (WGS) entry which is preliminary data.</text>
</comment>
<reference evidence="3" key="1">
    <citation type="submission" date="2018-07" db="EMBL/GenBank/DDBJ databases">
        <title>Genome assembly of strain Ka43.</title>
        <authorList>
            <person name="Kukolya J."/>
            <person name="Nagy I."/>
            <person name="Horvath B."/>
            <person name="Toth A."/>
        </authorList>
    </citation>
    <scope>NUCLEOTIDE SEQUENCE</scope>
    <source>
        <strain evidence="3">KB43</strain>
    </source>
</reference>